<dbReference type="EMBL" id="BAAAFA010000010">
    <property type="protein sequence ID" value="GAA0821366.1"/>
    <property type="molecule type" value="Genomic_DNA"/>
</dbReference>
<comment type="similarity">
    <text evidence="3">Belongs to the RuvA family.</text>
</comment>
<dbReference type="RefSeq" id="WP_215980378.1">
    <property type="nucleotide sequence ID" value="NZ_BAAAFA010000010.1"/>
</dbReference>
<accession>A0ABN1L9N5</accession>
<dbReference type="Pfam" id="PF07499">
    <property type="entry name" value="RuvA_C"/>
    <property type="match status" value="1"/>
</dbReference>
<keyword evidence="3" id="KW-0238">DNA-binding</keyword>
<evidence type="ECO:0000256" key="1">
    <source>
        <dbReference type="ARBA" id="ARBA00022763"/>
    </source>
</evidence>
<dbReference type="Proteomes" id="UP001500021">
    <property type="component" value="Unassembled WGS sequence"/>
</dbReference>
<keyword evidence="3" id="KW-0963">Cytoplasm</keyword>
<gene>
    <name evidence="3 5" type="primary">ruvA</name>
    <name evidence="5" type="ORF">GCM10009111_28230</name>
</gene>
<dbReference type="NCBIfam" id="TIGR00084">
    <property type="entry name" value="ruvA"/>
    <property type="match status" value="1"/>
</dbReference>
<feature type="domain" description="Helix-hairpin-helix DNA-binding motif class 1" evidence="4">
    <location>
        <begin position="73"/>
        <end position="92"/>
    </location>
</feature>
<keyword evidence="2 3" id="KW-0234">DNA repair</keyword>
<evidence type="ECO:0000313" key="5">
    <source>
        <dbReference type="EMBL" id="GAA0821366.1"/>
    </source>
</evidence>
<organism evidence="5 6">
    <name type="scientific">Colwellia asteriadis</name>
    <dbReference type="NCBI Taxonomy" id="517723"/>
    <lineage>
        <taxon>Bacteria</taxon>
        <taxon>Pseudomonadati</taxon>
        <taxon>Pseudomonadota</taxon>
        <taxon>Gammaproteobacteria</taxon>
        <taxon>Alteromonadales</taxon>
        <taxon>Colwelliaceae</taxon>
        <taxon>Colwellia</taxon>
    </lineage>
</organism>
<protein>
    <recommendedName>
        <fullName evidence="3">Holliday junction branch migration complex subunit RuvA</fullName>
    </recommendedName>
</protein>
<evidence type="ECO:0000259" key="4">
    <source>
        <dbReference type="SMART" id="SM00278"/>
    </source>
</evidence>
<comment type="caution">
    <text evidence="5">The sequence shown here is derived from an EMBL/GenBank/DDBJ whole genome shotgun (WGS) entry which is preliminary data.</text>
</comment>
<comment type="subunit">
    <text evidence="3">Homotetramer. Forms an RuvA(8)-RuvB(12)-Holliday junction (HJ) complex. HJ DNA is sandwiched between 2 RuvA tetramers; dsDNA enters through RuvA and exits via RuvB. An RuvB hexamer assembles on each DNA strand where it exits the tetramer. Each RuvB hexamer is contacted by two RuvA subunits (via domain III) on 2 adjacent RuvB subunits; this complex drives branch migration. In the full resolvosome a probable DNA-RuvA(4)-RuvB(12)-RuvC(2) complex forms which resolves the HJ.</text>
</comment>
<dbReference type="InterPro" id="IPR003583">
    <property type="entry name" value="Hlx-hairpin-Hlx_DNA-bd_motif"/>
</dbReference>
<comment type="subcellular location">
    <subcellularLocation>
        <location evidence="3">Cytoplasm</location>
    </subcellularLocation>
</comment>
<feature type="region of interest" description="Domain III" evidence="3">
    <location>
        <begin position="155"/>
        <end position="212"/>
    </location>
</feature>
<dbReference type="CDD" id="cd14332">
    <property type="entry name" value="UBA_RuvA_C"/>
    <property type="match status" value="1"/>
</dbReference>
<dbReference type="HAMAP" id="MF_00031">
    <property type="entry name" value="DNA_HJ_migration_RuvA"/>
    <property type="match status" value="1"/>
</dbReference>
<proteinExistence type="inferred from homology"/>
<comment type="function">
    <text evidence="3">The RuvA-RuvB-RuvC complex processes Holliday junction (HJ) DNA during genetic recombination and DNA repair, while the RuvA-RuvB complex plays an important role in the rescue of blocked DNA replication forks via replication fork reversal (RFR). RuvA specifically binds to HJ cruciform DNA, conferring on it an open structure. The RuvB hexamer acts as an ATP-dependent pump, pulling dsDNA into and through the RuvAB complex. HJ branch migration allows RuvC to scan DNA until it finds its consensus sequence, where it cleaves and resolves the cruciform DNA.</text>
</comment>
<dbReference type="InterPro" id="IPR000085">
    <property type="entry name" value="RuvA"/>
</dbReference>
<sequence length="212" mass="23589">MIGRLRGTLAEKLPPEILIECAGVGYEVTMPMTSIYALPELEQQATIYTHFVVREDAQLLYGFANKVERKLFRLLIKVNGVGPKLALAILSSMSADQFVSCVRHDDVSAIVKIPGVGKKTAERLLIEMRDRLKDWQVQKPIIDDSMPEQLLAQFSGENGFEDTFVNDEKGDAINALLSLGYKQAQADKAVKSVYQKGMVSQDIIRDALKSML</sequence>
<dbReference type="Pfam" id="PF01330">
    <property type="entry name" value="RuvA_N"/>
    <property type="match status" value="1"/>
</dbReference>
<keyword evidence="1 3" id="KW-0227">DNA damage</keyword>
<keyword evidence="6" id="KW-1185">Reference proteome</keyword>
<comment type="caution">
    <text evidence="3">Lacks conserved residue(s) required for the propagation of feature annotation.</text>
</comment>
<name>A0ABN1L9N5_9GAMM</name>
<dbReference type="InterPro" id="IPR011114">
    <property type="entry name" value="RuvA_C"/>
</dbReference>
<keyword evidence="3" id="KW-0233">DNA recombination</keyword>
<evidence type="ECO:0000256" key="3">
    <source>
        <dbReference type="HAMAP-Rule" id="MF_00031"/>
    </source>
</evidence>
<dbReference type="Pfam" id="PF14520">
    <property type="entry name" value="HHH_5"/>
    <property type="match status" value="1"/>
</dbReference>
<feature type="region of interest" description="Domain I" evidence="3">
    <location>
        <begin position="1"/>
        <end position="64"/>
    </location>
</feature>
<comment type="domain">
    <text evidence="3">Has three domains with a flexible linker between the domains II and III and assumes an 'L' shape. Domain III is highly mobile and contacts RuvB.</text>
</comment>
<evidence type="ECO:0000256" key="2">
    <source>
        <dbReference type="ARBA" id="ARBA00023204"/>
    </source>
</evidence>
<dbReference type="InterPro" id="IPR013849">
    <property type="entry name" value="DNA_helicase_Holl-junc_RuvA_I"/>
</dbReference>
<evidence type="ECO:0000313" key="6">
    <source>
        <dbReference type="Proteomes" id="UP001500021"/>
    </source>
</evidence>
<feature type="domain" description="Helix-hairpin-helix DNA-binding motif class 1" evidence="4">
    <location>
        <begin position="108"/>
        <end position="127"/>
    </location>
</feature>
<reference evidence="5 6" key="1">
    <citation type="journal article" date="2019" name="Int. J. Syst. Evol. Microbiol.">
        <title>The Global Catalogue of Microorganisms (GCM) 10K type strain sequencing project: providing services to taxonomists for standard genome sequencing and annotation.</title>
        <authorList>
            <consortium name="The Broad Institute Genomics Platform"/>
            <consortium name="The Broad Institute Genome Sequencing Center for Infectious Disease"/>
            <person name="Wu L."/>
            <person name="Ma J."/>
        </authorList>
    </citation>
    <scope>NUCLEOTIDE SEQUENCE [LARGE SCALE GENOMIC DNA]</scope>
    <source>
        <strain evidence="5 6">JCM 15608</strain>
    </source>
</reference>
<dbReference type="SMART" id="SM00278">
    <property type="entry name" value="HhH1"/>
    <property type="match status" value="2"/>
</dbReference>